<dbReference type="RefSeq" id="WP_136934971.1">
    <property type="nucleotide sequence ID" value="NZ_SSMQ01000077.1"/>
</dbReference>
<evidence type="ECO:0000256" key="2">
    <source>
        <dbReference type="ARBA" id="ARBA00023125"/>
    </source>
</evidence>
<keyword evidence="4" id="KW-0804">Transcription</keyword>
<dbReference type="InterPro" id="IPR003313">
    <property type="entry name" value="AraC-bd"/>
</dbReference>
<evidence type="ECO:0000256" key="3">
    <source>
        <dbReference type="ARBA" id="ARBA00023159"/>
    </source>
</evidence>
<dbReference type="Pfam" id="PF02311">
    <property type="entry name" value="AraC_binding"/>
    <property type="match status" value="1"/>
</dbReference>
<feature type="domain" description="HTH araC/xylS-type" evidence="5">
    <location>
        <begin position="179"/>
        <end position="277"/>
    </location>
</feature>
<dbReference type="PANTHER" id="PTHR46796">
    <property type="entry name" value="HTH-TYPE TRANSCRIPTIONAL ACTIVATOR RHAS-RELATED"/>
    <property type="match status" value="1"/>
</dbReference>
<dbReference type="CDD" id="cd02208">
    <property type="entry name" value="cupin_RmlC-like"/>
    <property type="match status" value="1"/>
</dbReference>
<dbReference type="InterPro" id="IPR018062">
    <property type="entry name" value="HTH_AraC-typ_CS"/>
</dbReference>
<dbReference type="InterPro" id="IPR009057">
    <property type="entry name" value="Homeodomain-like_sf"/>
</dbReference>
<dbReference type="Gene3D" id="1.10.10.60">
    <property type="entry name" value="Homeodomain-like"/>
    <property type="match status" value="1"/>
</dbReference>
<protein>
    <submittedName>
        <fullName evidence="6">AraC family transcriptional regulator</fullName>
    </submittedName>
</protein>
<organism evidence="6 7">
    <name type="scientific">Polyangium fumosum</name>
    <dbReference type="NCBI Taxonomy" id="889272"/>
    <lineage>
        <taxon>Bacteria</taxon>
        <taxon>Pseudomonadati</taxon>
        <taxon>Myxococcota</taxon>
        <taxon>Polyangia</taxon>
        <taxon>Polyangiales</taxon>
        <taxon>Polyangiaceae</taxon>
        <taxon>Polyangium</taxon>
    </lineage>
</organism>
<reference evidence="6 7" key="1">
    <citation type="submission" date="2019-04" db="EMBL/GenBank/DDBJ databases">
        <authorList>
            <person name="Li Y."/>
            <person name="Wang J."/>
        </authorList>
    </citation>
    <scope>NUCLEOTIDE SEQUENCE [LARGE SCALE GENOMIC DNA]</scope>
    <source>
        <strain evidence="6 7">DSM 14668</strain>
    </source>
</reference>
<dbReference type="AlphaFoldDB" id="A0A4U1IUC5"/>
<evidence type="ECO:0000313" key="7">
    <source>
        <dbReference type="Proteomes" id="UP000309215"/>
    </source>
</evidence>
<dbReference type="SUPFAM" id="SSF46689">
    <property type="entry name" value="Homeodomain-like"/>
    <property type="match status" value="2"/>
</dbReference>
<sequence length="292" mass="31289">MDRTSWEIAGHRSAAFVAHRAQACSERAPSRPATHDHAVLCFYVGGSAIVEQRGRHKLGAGDVLVVPAGEPHRTLTAADAELWGLGLCIPCLPSRELGPLLAPFERVRSGASAVVTVPSTRHEHLLSLFRELGQETSAPQTPAGPLVVQSLVALILAEVLRAQPFPTPDPSTASSPLVAEALDYIEKHCMQPISLADVARAVRRSPAHVTTALRQATGKTAGAWIIAGRIAEAARLLITSDERIDIVAERVGYADPTHFIRVFRRARGMTPSAFRAAHRRGVAEASTSSARR</sequence>
<gene>
    <name evidence="6" type="ORF">E8A74_43065</name>
</gene>
<name>A0A4U1IUC5_9BACT</name>
<keyword evidence="3" id="KW-0010">Activator</keyword>
<comment type="caution">
    <text evidence="6">The sequence shown here is derived from an EMBL/GenBank/DDBJ whole genome shotgun (WGS) entry which is preliminary data.</text>
</comment>
<dbReference type="PROSITE" id="PS00041">
    <property type="entry name" value="HTH_ARAC_FAMILY_1"/>
    <property type="match status" value="1"/>
</dbReference>
<evidence type="ECO:0000259" key="5">
    <source>
        <dbReference type="PROSITE" id="PS01124"/>
    </source>
</evidence>
<keyword evidence="2" id="KW-0238">DNA-binding</keyword>
<keyword evidence="1" id="KW-0805">Transcription regulation</keyword>
<evidence type="ECO:0000256" key="1">
    <source>
        <dbReference type="ARBA" id="ARBA00023015"/>
    </source>
</evidence>
<dbReference type="InterPro" id="IPR014710">
    <property type="entry name" value="RmlC-like_jellyroll"/>
</dbReference>
<dbReference type="InterPro" id="IPR020449">
    <property type="entry name" value="Tscrpt_reg_AraC-type_HTH"/>
</dbReference>
<dbReference type="GO" id="GO:0003700">
    <property type="term" value="F:DNA-binding transcription factor activity"/>
    <property type="evidence" value="ECO:0007669"/>
    <property type="project" value="InterPro"/>
</dbReference>
<dbReference type="OrthoDB" id="9816011at2"/>
<dbReference type="PROSITE" id="PS01124">
    <property type="entry name" value="HTH_ARAC_FAMILY_2"/>
    <property type="match status" value="1"/>
</dbReference>
<dbReference type="GO" id="GO:0043565">
    <property type="term" value="F:sequence-specific DNA binding"/>
    <property type="evidence" value="ECO:0007669"/>
    <property type="project" value="InterPro"/>
</dbReference>
<evidence type="ECO:0000256" key="4">
    <source>
        <dbReference type="ARBA" id="ARBA00023163"/>
    </source>
</evidence>
<dbReference type="SUPFAM" id="SSF51215">
    <property type="entry name" value="Regulatory protein AraC"/>
    <property type="match status" value="1"/>
</dbReference>
<accession>A0A4U1IUC5</accession>
<evidence type="ECO:0000313" key="6">
    <source>
        <dbReference type="EMBL" id="TKC97976.1"/>
    </source>
</evidence>
<proteinExistence type="predicted"/>
<dbReference type="Proteomes" id="UP000309215">
    <property type="component" value="Unassembled WGS sequence"/>
</dbReference>
<keyword evidence="7" id="KW-1185">Reference proteome</keyword>
<dbReference type="InterPro" id="IPR037923">
    <property type="entry name" value="HTH-like"/>
</dbReference>
<dbReference type="PRINTS" id="PR00032">
    <property type="entry name" value="HTHARAC"/>
</dbReference>
<dbReference type="SMART" id="SM00342">
    <property type="entry name" value="HTH_ARAC"/>
    <property type="match status" value="1"/>
</dbReference>
<dbReference type="Gene3D" id="2.60.120.10">
    <property type="entry name" value="Jelly Rolls"/>
    <property type="match status" value="1"/>
</dbReference>
<dbReference type="InterPro" id="IPR018060">
    <property type="entry name" value="HTH_AraC"/>
</dbReference>
<dbReference type="EMBL" id="SSMQ01000077">
    <property type="protein sequence ID" value="TKC97976.1"/>
    <property type="molecule type" value="Genomic_DNA"/>
</dbReference>
<dbReference type="Pfam" id="PF12833">
    <property type="entry name" value="HTH_18"/>
    <property type="match status" value="1"/>
</dbReference>
<dbReference type="InterPro" id="IPR050204">
    <property type="entry name" value="AraC_XylS_family_regulators"/>
</dbReference>